<sequence>MTAAQVSTADSVLVYDTSDDTERVKRATVGNLISIADGTFASFTVAADGGSPETIGQAATMTVKGADTSIFCEAQATDTIAIKANTSTMATVAHVASVNLSSIADVTSPSATQGDIIYYNTGNWTSAAPGTAGLSPEAGSTNLITLGAIVAGTWQSTPVGTMFGGTGKDFSSSSAANTGVVVINNGVATLARPGLGSIDSCLDEDDLTSNSATALVTQQSVKAYVDNNVTSQIGVTVTDDGSSSQNVFVLDGQLMKTSTHIRPTIRLQKGMVYRFDVSAASNSGHILNFSASPDGTHTGGTALSTGVEHVGTPGSANAKVNITTAWDTPDIIYIYCENHAGMGGAVGPGADDQRTPVYTSDIGIWMEIDGARTASAGDWLLCDVENSALIVTLPQTGVMGDHIRIVDASQNAASNNITINRNNHKIDGAASNFVMTTNGQAKELVYYNVARGWITV</sequence>
<protein>
    <submittedName>
        <fullName evidence="1">Uncharacterized protein</fullName>
    </submittedName>
</protein>
<accession>A0A381RAV0</accession>
<dbReference type="AlphaFoldDB" id="A0A381RAV0"/>
<organism evidence="1">
    <name type="scientific">marine metagenome</name>
    <dbReference type="NCBI Taxonomy" id="408172"/>
    <lineage>
        <taxon>unclassified sequences</taxon>
        <taxon>metagenomes</taxon>
        <taxon>ecological metagenomes</taxon>
    </lineage>
</organism>
<name>A0A381RAV0_9ZZZZ</name>
<dbReference type="EMBL" id="UINC01001785">
    <property type="protein sequence ID" value="SUZ88751.1"/>
    <property type="molecule type" value="Genomic_DNA"/>
</dbReference>
<gene>
    <name evidence="1" type="ORF">METZ01_LOCUS41605</name>
</gene>
<reference evidence="1" key="1">
    <citation type="submission" date="2018-05" db="EMBL/GenBank/DDBJ databases">
        <authorList>
            <person name="Lanie J.A."/>
            <person name="Ng W.-L."/>
            <person name="Kazmierczak K.M."/>
            <person name="Andrzejewski T.M."/>
            <person name="Davidsen T.M."/>
            <person name="Wayne K.J."/>
            <person name="Tettelin H."/>
            <person name="Glass J.I."/>
            <person name="Rusch D."/>
            <person name="Podicherti R."/>
            <person name="Tsui H.-C.T."/>
            <person name="Winkler M.E."/>
        </authorList>
    </citation>
    <scope>NUCLEOTIDE SEQUENCE</scope>
</reference>
<evidence type="ECO:0000313" key="1">
    <source>
        <dbReference type="EMBL" id="SUZ88751.1"/>
    </source>
</evidence>
<proteinExistence type="predicted"/>